<dbReference type="AlphaFoldDB" id="A0A8D2DKI6"/>
<protein>
    <submittedName>
        <fullName evidence="1">Uncharacterized protein</fullName>
    </submittedName>
</protein>
<reference evidence="1" key="2">
    <citation type="submission" date="2025-09" db="UniProtKB">
        <authorList>
            <consortium name="Ensembl"/>
        </authorList>
    </citation>
    <scope>IDENTIFICATION</scope>
</reference>
<name>A0A8D2DKI6_SCIVU</name>
<dbReference type="GeneTree" id="ENSGT00990000213805"/>
<dbReference type="Proteomes" id="UP000694564">
    <property type="component" value="Chromosome X"/>
</dbReference>
<sequence>MSCDVYVGDEIGALVFDIGSYTVKADYANEECLKMNFPTTGIVSRLFWIIPIKCIPDQKPACILFLCQNHHGILEQRERN</sequence>
<dbReference type="OrthoDB" id="5132116at2759"/>
<organism evidence="1 2">
    <name type="scientific">Sciurus vulgaris</name>
    <name type="common">Eurasian red squirrel</name>
    <dbReference type="NCBI Taxonomy" id="55149"/>
    <lineage>
        <taxon>Eukaryota</taxon>
        <taxon>Metazoa</taxon>
        <taxon>Chordata</taxon>
        <taxon>Craniata</taxon>
        <taxon>Vertebrata</taxon>
        <taxon>Euteleostomi</taxon>
        <taxon>Mammalia</taxon>
        <taxon>Eutheria</taxon>
        <taxon>Euarchontoglires</taxon>
        <taxon>Glires</taxon>
        <taxon>Rodentia</taxon>
        <taxon>Sciuromorpha</taxon>
        <taxon>Sciuridae</taxon>
        <taxon>Sciurinae</taxon>
        <taxon>Sciurini</taxon>
        <taxon>Sciurus</taxon>
    </lineage>
</organism>
<dbReference type="Gene3D" id="3.30.420.40">
    <property type="match status" value="1"/>
</dbReference>
<proteinExistence type="predicted"/>
<keyword evidence="2" id="KW-1185">Reference proteome</keyword>
<dbReference type="Ensembl" id="ENSSVLT00005028988.1">
    <property type="protein sequence ID" value="ENSSVLP00005026058.1"/>
    <property type="gene ID" value="ENSSVLG00005020677.1"/>
</dbReference>
<accession>A0A8D2DKI6</accession>
<reference evidence="1" key="1">
    <citation type="submission" date="2025-08" db="UniProtKB">
        <authorList>
            <consortium name="Ensembl"/>
        </authorList>
    </citation>
    <scope>IDENTIFICATION</scope>
</reference>
<evidence type="ECO:0000313" key="2">
    <source>
        <dbReference type="Proteomes" id="UP000694564"/>
    </source>
</evidence>
<evidence type="ECO:0000313" key="1">
    <source>
        <dbReference type="Ensembl" id="ENSSVLP00005026058.1"/>
    </source>
</evidence>